<dbReference type="HAMAP" id="MF_01041">
    <property type="entry name" value="UPF0223"/>
    <property type="match status" value="1"/>
</dbReference>
<comment type="similarity">
    <text evidence="1">Belongs to the UPF0223 family.</text>
</comment>
<dbReference type="Proteomes" id="UP001275315">
    <property type="component" value="Unassembled WGS sequence"/>
</dbReference>
<evidence type="ECO:0000313" key="2">
    <source>
        <dbReference type="EMBL" id="MDY0408059.1"/>
    </source>
</evidence>
<dbReference type="PIRSF" id="PIRSF037260">
    <property type="entry name" value="UPF0223"/>
    <property type="match status" value="1"/>
</dbReference>
<reference evidence="2 3" key="1">
    <citation type="submission" date="2023-10" db="EMBL/GenBank/DDBJ databases">
        <title>Virgibacillus soli CC-YMP-6 genome.</title>
        <authorList>
            <person name="Miliotis G."/>
            <person name="Sengupta P."/>
            <person name="Hameed A."/>
            <person name="Chuvochina M."/>
            <person name="Mcdonagh F."/>
            <person name="Simpson A.C."/>
            <person name="Singh N.K."/>
            <person name="Rekha P.D."/>
            <person name="Raman K."/>
            <person name="Hugenholtz P."/>
            <person name="Venkateswaran K."/>
        </authorList>
    </citation>
    <scope>NUCLEOTIDE SEQUENCE [LARGE SCALE GENOMIC DNA]</scope>
    <source>
        <strain evidence="2 3">CC-YMP-6</strain>
    </source>
</reference>
<proteinExistence type="inferred from homology"/>
<dbReference type="SUPFAM" id="SSF158504">
    <property type="entry name" value="BH2638-like"/>
    <property type="match status" value="1"/>
</dbReference>
<dbReference type="Gene3D" id="1.10.220.80">
    <property type="entry name" value="BH2638-like"/>
    <property type="match status" value="1"/>
</dbReference>
<organism evidence="2 3">
    <name type="scientific">Paracerasibacillus soli</name>
    <dbReference type="NCBI Taxonomy" id="480284"/>
    <lineage>
        <taxon>Bacteria</taxon>
        <taxon>Bacillati</taxon>
        <taxon>Bacillota</taxon>
        <taxon>Bacilli</taxon>
        <taxon>Bacillales</taxon>
        <taxon>Bacillaceae</taxon>
        <taxon>Paracerasibacillus</taxon>
    </lineage>
</organism>
<dbReference type="InterPro" id="IPR007920">
    <property type="entry name" value="UPF0223"/>
</dbReference>
<name>A0ABU5CQG1_9BACI</name>
<evidence type="ECO:0000256" key="1">
    <source>
        <dbReference type="HAMAP-Rule" id="MF_01041"/>
    </source>
</evidence>
<dbReference type="EMBL" id="JAWDIQ010000001">
    <property type="protein sequence ID" value="MDY0408059.1"/>
    <property type="molecule type" value="Genomic_DNA"/>
</dbReference>
<dbReference type="NCBIfam" id="NF003353">
    <property type="entry name" value="PRK04387.1"/>
    <property type="match status" value="1"/>
</dbReference>
<dbReference type="InterPro" id="IPR023324">
    <property type="entry name" value="BH2638-like_sf"/>
</dbReference>
<evidence type="ECO:0000313" key="3">
    <source>
        <dbReference type="Proteomes" id="UP001275315"/>
    </source>
</evidence>
<dbReference type="RefSeq" id="WP_320378822.1">
    <property type="nucleotide sequence ID" value="NZ_JAWDIQ010000001.1"/>
</dbReference>
<keyword evidence="3" id="KW-1185">Reference proteome</keyword>
<comment type="caution">
    <text evidence="2">The sequence shown here is derived from an EMBL/GenBank/DDBJ whole genome shotgun (WGS) entry which is preliminary data.</text>
</comment>
<protein>
    <recommendedName>
        <fullName evidence="1">UPF0223 protein RWD45_04890</fullName>
    </recommendedName>
</protein>
<accession>A0ABU5CQG1</accession>
<gene>
    <name evidence="2" type="ORF">RWD45_04890</name>
</gene>
<dbReference type="Pfam" id="PF05256">
    <property type="entry name" value="UPF0223"/>
    <property type="match status" value="1"/>
</dbReference>
<sequence length="89" mass="10881">MNYSYPFENDWEKNEIIDVINFFTLVEQAYEKSVNRENLLLAYKRFKQIVPSKSEEKRMFKEFEHDSTYSSYHVLKKARESNLKMIKMN</sequence>